<evidence type="ECO:0000259" key="7">
    <source>
        <dbReference type="PROSITE" id="PS50110"/>
    </source>
</evidence>
<dbReference type="RefSeq" id="WP_132256555.1">
    <property type="nucleotide sequence ID" value="NZ_SLZQ01000001.1"/>
</dbReference>
<keyword evidence="5" id="KW-0804">Transcription</keyword>
<accession>A0A4R3I167</accession>
<evidence type="ECO:0000256" key="3">
    <source>
        <dbReference type="ARBA" id="ARBA00023015"/>
    </source>
</evidence>
<evidence type="ECO:0000256" key="6">
    <source>
        <dbReference type="PROSITE-ProRule" id="PRU00169"/>
    </source>
</evidence>
<dbReference type="Proteomes" id="UP000295382">
    <property type="component" value="Unassembled WGS sequence"/>
</dbReference>
<dbReference type="SUPFAM" id="SSF52172">
    <property type="entry name" value="CheY-like"/>
    <property type="match status" value="1"/>
</dbReference>
<dbReference type="GO" id="GO:0000156">
    <property type="term" value="F:phosphorelay response regulator activity"/>
    <property type="evidence" value="ECO:0007669"/>
    <property type="project" value="TreeGrafter"/>
</dbReference>
<dbReference type="Pfam" id="PF00072">
    <property type="entry name" value="Response_reg"/>
    <property type="match status" value="1"/>
</dbReference>
<dbReference type="PROSITE" id="PS50110">
    <property type="entry name" value="RESPONSE_REGULATORY"/>
    <property type="match status" value="1"/>
</dbReference>
<protein>
    <submittedName>
        <fullName evidence="8">Response regulator receiver domain-containing protein</fullName>
    </submittedName>
</protein>
<comment type="caution">
    <text evidence="8">The sequence shown here is derived from an EMBL/GenBank/DDBJ whole genome shotgun (WGS) entry which is preliminary data.</text>
</comment>
<dbReference type="CDD" id="cd17580">
    <property type="entry name" value="REC_2_DhkD-like"/>
    <property type="match status" value="1"/>
</dbReference>
<keyword evidence="3" id="KW-0805">Transcription regulation</keyword>
<evidence type="ECO:0000313" key="9">
    <source>
        <dbReference type="Proteomes" id="UP000295382"/>
    </source>
</evidence>
<dbReference type="SMART" id="SM00448">
    <property type="entry name" value="REC"/>
    <property type="match status" value="1"/>
</dbReference>
<keyword evidence="2" id="KW-0902">Two-component regulatory system</keyword>
<proteinExistence type="predicted"/>
<feature type="modified residue" description="4-aspartylphosphate" evidence="6">
    <location>
        <position position="60"/>
    </location>
</feature>
<evidence type="ECO:0000256" key="1">
    <source>
        <dbReference type="ARBA" id="ARBA00022553"/>
    </source>
</evidence>
<evidence type="ECO:0000313" key="8">
    <source>
        <dbReference type="EMBL" id="TCS39308.1"/>
    </source>
</evidence>
<reference evidence="8 9" key="1">
    <citation type="submission" date="2019-03" db="EMBL/GenBank/DDBJ databases">
        <title>Genomic Encyclopedia of Type Strains, Phase IV (KMG-IV): sequencing the most valuable type-strain genomes for metagenomic binning, comparative biology and taxonomic classification.</title>
        <authorList>
            <person name="Goeker M."/>
        </authorList>
    </citation>
    <scope>NUCLEOTIDE SEQUENCE [LARGE SCALE GENOMIC DNA]</scope>
    <source>
        <strain evidence="8 9">DSM 7445</strain>
    </source>
</reference>
<gene>
    <name evidence="8" type="ORF">EDC30_101264</name>
</gene>
<dbReference type="InterPro" id="IPR039420">
    <property type="entry name" value="WalR-like"/>
</dbReference>
<dbReference type="Gene3D" id="3.40.50.2300">
    <property type="match status" value="1"/>
</dbReference>
<dbReference type="EMBL" id="SLZQ01000001">
    <property type="protein sequence ID" value="TCS39308.1"/>
    <property type="molecule type" value="Genomic_DNA"/>
</dbReference>
<evidence type="ECO:0000256" key="2">
    <source>
        <dbReference type="ARBA" id="ARBA00023012"/>
    </source>
</evidence>
<evidence type="ECO:0000256" key="4">
    <source>
        <dbReference type="ARBA" id="ARBA00023125"/>
    </source>
</evidence>
<dbReference type="GO" id="GO:0032993">
    <property type="term" value="C:protein-DNA complex"/>
    <property type="evidence" value="ECO:0007669"/>
    <property type="project" value="TreeGrafter"/>
</dbReference>
<dbReference type="GO" id="GO:0006355">
    <property type="term" value="P:regulation of DNA-templated transcription"/>
    <property type="evidence" value="ECO:0007669"/>
    <property type="project" value="TreeGrafter"/>
</dbReference>
<dbReference type="InterPro" id="IPR001789">
    <property type="entry name" value="Sig_transdc_resp-reg_receiver"/>
</dbReference>
<dbReference type="InterPro" id="IPR011006">
    <property type="entry name" value="CheY-like_superfamily"/>
</dbReference>
<dbReference type="PANTHER" id="PTHR48111:SF1">
    <property type="entry name" value="TWO-COMPONENT RESPONSE REGULATOR ORR33"/>
    <property type="match status" value="1"/>
</dbReference>
<sequence length="130" mass="14121">MSGIGQHGGRRILLVDDNVDAAMTTAELLRLLGNEVAVVHDGIAAVDATCSMQPEIVLLDIGLPCIDGYEVAKRIRANADISQPRLIALTGWGQEKDKFASRDAGFDDHLVKPLDLERLLETINKQMLST</sequence>
<organism evidence="8 9">
    <name type="scientific">Paucimonas lemoignei</name>
    <name type="common">Pseudomonas lemoignei</name>
    <dbReference type="NCBI Taxonomy" id="29443"/>
    <lineage>
        <taxon>Bacteria</taxon>
        <taxon>Pseudomonadati</taxon>
        <taxon>Pseudomonadota</taxon>
        <taxon>Betaproteobacteria</taxon>
        <taxon>Burkholderiales</taxon>
        <taxon>Burkholderiaceae</taxon>
        <taxon>Paucimonas</taxon>
    </lineage>
</organism>
<keyword evidence="4" id="KW-0238">DNA-binding</keyword>
<keyword evidence="1 6" id="KW-0597">Phosphoprotein</keyword>
<dbReference type="GO" id="GO:0005829">
    <property type="term" value="C:cytosol"/>
    <property type="evidence" value="ECO:0007669"/>
    <property type="project" value="TreeGrafter"/>
</dbReference>
<keyword evidence="9" id="KW-1185">Reference proteome</keyword>
<dbReference type="GO" id="GO:0000976">
    <property type="term" value="F:transcription cis-regulatory region binding"/>
    <property type="evidence" value="ECO:0007669"/>
    <property type="project" value="TreeGrafter"/>
</dbReference>
<feature type="domain" description="Response regulatory" evidence="7">
    <location>
        <begin position="11"/>
        <end position="127"/>
    </location>
</feature>
<dbReference type="AlphaFoldDB" id="A0A4R3I167"/>
<dbReference type="PANTHER" id="PTHR48111">
    <property type="entry name" value="REGULATOR OF RPOS"/>
    <property type="match status" value="1"/>
</dbReference>
<name>A0A4R3I167_PAULE</name>
<evidence type="ECO:0000256" key="5">
    <source>
        <dbReference type="ARBA" id="ARBA00023163"/>
    </source>
</evidence>
<dbReference type="OrthoDB" id="5421695at2"/>